<dbReference type="InterPro" id="IPR002035">
    <property type="entry name" value="VWF_A"/>
</dbReference>
<evidence type="ECO:0000256" key="2">
    <source>
        <dbReference type="ARBA" id="ARBA00023157"/>
    </source>
</evidence>
<dbReference type="RefSeq" id="XP_065664838.1">
    <property type="nucleotide sequence ID" value="XM_065808766.1"/>
</dbReference>
<dbReference type="InterPro" id="IPR036465">
    <property type="entry name" value="vWFA_dom_sf"/>
</dbReference>
<reference evidence="6" key="1">
    <citation type="submission" date="2025-08" db="UniProtKB">
        <authorList>
            <consortium name="RefSeq"/>
        </authorList>
    </citation>
    <scope>IDENTIFICATION</scope>
</reference>
<dbReference type="InterPro" id="IPR000884">
    <property type="entry name" value="TSP1_rpt"/>
</dbReference>
<keyword evidence="2" id="KW-1015">Disulfide bond</keyword>
<dbReference type="CDD" id="cd00198">
    <property type="entry name" value="vWFA"/>
    <property type="match status" value="1"/>
</dbReference>
<dbReference type="PROSITE" id="PS50234">
    <property type="entry name" value="VWFA"/>
    <property type="match status" value="1"/>
</dbReference>
<sequence length="2151" mass="228299">MKYLIDFYFIFLFASSIVNAQILTQWTPFSDCPVTCNFNNPVRTRTRTCTPASLCQGQSLVDTTPCNTQYPCPDYRLGDWGSWSACSESCKVTQNYPTRVRTRSYCLSNSTSSYQCTPDYMISYEACNIAPCSIVKSCSNINFTFVFALDTSSSVDAQEWQDEKNLVLAFVNSSAFGVNPNVDVAVVNYGSTAKVEADCGTFKSYSTFETFMNNLKMLGGGTAIHRGLETAEAVFERCQKLNMNPVIILLTDGYENIDLNIDSNIAIENRIKSNKLLVAGAVHEYVKSEIDRITSYIVDGQNVSYSYFASNFTALLNTLGSTLYSNVVTRSQCETQGQWTTWSAWSSCSQLCGFTGTIQRSRSCRNPTTNKFQEDCEVVNNIANLDFMTCFQPCTASFSEWSSWGACSAICRLDSGPPTTTRFRTCSSGLGSCIGSLTETQECNTNTPCQGTISSWGSWGLCSASCQLTLELPTQQRSRVCVGATLGGNCGGQSTVESQSCSVGIYCPGTISDWSSWGACSDVCNNLVTPPSQTRSRLCIGFSTWDPNYTGCPGISKTEQQPCNTNIGCSGTYGAWSAWSSCSESCQSDISASPFQTRNRQCLGATIGGGCSGPSSQTQNCNEQVSCPGILSAWGAWGACTASCQLSFTSPTQTRNRQCDRATFNGNCNGAMLTDTQNCNEQVYCPGTILDWSAWSGCSASCNNLVNIPSQTRTRSCVGFSTWDPTYTGCPGITRSEQVPCNANVGCPGIYNAWSAWSTCSESCQSNTNSAPFQTQTRQCIGATLGAGCAGPSSQTQNCNVGVSCPGILGAWAAWGACSASCQLDFIVPQQTSTRTCSGGSLGGNCNGAVLSQTRNCNAEVLCPGVLTDWAEWGVCSASCNTQVNGPYQTRSRSCVGASTWNPNYVGCGGASLNVQQLCNQNVPCPGVYGAWAAWGSCSESCQSNVNIAPFQTQTRPCLGATLNGGCPGASSQTQSCNVGVSCPGILSAWGAWGACTASCQLSFTSPTQTRNRQCNGATFNGNCNGAMLTDTQNCNEQVYCPGTISDWSAWGGCSASCNNLVNVPSQTRTRSCVGFSTWDPTYTGCPGITRSEQVSCNANVGCPGIYNAWSAWSTCSESCQSNTNLAPFQTQTRQCIGATLGAGCAGPSSQTQNCNVGVSCPGILGAWAAWGACSASCQLDFIVPQQTSTRTCSGGSLGGNCNGAVLSQTRNCNAEVLCPGVLTDWAEWGVCSASCNTQVNGPYQTRSRSCVGASTWNPNYVGCGGASLNVQQLCNQNVPCPGVYGAWAAWGSCSESCQSNVNIAPFQTQTRPCLGATLNGGCPGASSQTQSCNVGVSCPGILSAWGAWGACTASCQLSFTSPTQTRNRQCNGATFNGNCNGAMLTDTQNCNEQVYCPGTISDWSAWGGCSASCNNLVNVPSQTRTRSCVGFSTWDPTYTGCPGITRSEQVSCNANVGCPGIYNAWSAWSTCSESCQSNTNLAPFQTQTRQCIGATLGAGCAGPSSQTQNCNVGVSCPGILSAWAAWGACSASCQLDFIVPQQTSTRTCSGGSFGGNCNGAVLSQTRNCNAEVLCPGALTDWAAWSACSASCNTLVNGPYQYRSRSCVGASTWNPNYVGCAGASLNDQQLCNQLVPCPGFYTAWSAWSTCSESCQSNVNSSPTQFHTRNCVNFTLNGGCVGLSSETQNCNFQVSCPGDLTQWSTWSSCSQSCQISSVVPTMTRNRNCLNPTFGGNCQGQSLADVMSCNAGVVCPGQLTDWTSWSQCPATCQQAVGQFNMQYRSRQCLNTTTGNCGGASLNDQVVCVRDVPCPGILSQWSTWSTCSESCRSNLLIAPSQTRTRTCTTATLGANCDGALLVESLSCNANVGCPGMWTSWGPFTDCSASCQSTGNIVPTQSRQRFCVNNTLDGPCPSDNNGDKIQTVQCNVGVICPVRGTWGAWGDWSSCSASCDAGVILRSRACSVPYPIGAGDDCIGNTTQTLPCKLFDCPKSCAIEKRCNCSQVKQWSSVPTFDQFQSRGLTLGAIETVLGYLSSYGDDTVDKACQACNTMMLTTLRSNVADQLTQAKAAKAKLELIKNDLRDVIYCNGVILNNAGLWNLYDLLFERATMLDGVIIELNAIYLRFDAALTSCQSYGWIHQTFKTILRKCTF</sequence>
<gene>
    <name evidence="6" type="primary">LOC136086467</name>
</gene>
<dbReference type="Pfam" id="PF00092">
    <property type="entry name" value="VWA"/>
    <property type="match status" value="1"/>
</dbReference>
<dbReference type="InterPro" id="IPR052065">
    <property type="entry name" value="Compl_asym_regulator"/>
</dbReference>
<evidence type="ECO:0000256" key="3">
    <source>
        <dbReference type="SAM" id="SignalP"/>
    </source>
</evidence>
<dbReference type="Pfam" id="PF00090">
    <property type="entry name" value="TSP_1"/>
    <property type="match status" value="6"/>
</dbReference>
<dbReference type="PROSITE" id="PS50092">
    <property type="entry name" value="TSP1"/>
    <property type="match status" value="27"/>
</dbReference>
<evidence type="ECO:0000256" key="1">
    <source>
        <dbReference type="ARBA" id="ARBA00022737"/>
    </source>
</evidence>
<dbReference type="InterPro" id="IPR036383">
    <property type="entry name" value="TSP1_rpt_sf"/>
</dbReference>
<accession>A0ABM4CSG7</accession>
<evidence type="ECO:0000313" key="6">
    <source>
        <dbReference type="RefSeq" id="XP_065664838.1"/>
    </source>
</evidence>
<dbReference type="SMART" id="SM00327">
    <property type="entry name" value="VWA"/>
    <property type="match status" value="1"/>
</dbReference>
<proteinExistence type="predicted"/>
<dbReference type="SUPFAM" id="SSF82895">
    <property type="entry name" value="TSP-1 type 1 repeat"/>
    <property type="match status" value="17"/>
</dbReference>
<dbReference type="Proteomes" id="UP001652625">
    <property type="component" value="Chromosome 10"/>
</dbReference>
<dbReference type="Gene3D" id="2.20.100.10">
    <property type="entry name" value="Thrombospondin type-1 (TSP1) repeat"/>
    <property type="match status" value="26"/>
</dbReference>
<dbReference type="SUPFAM" id="SSF53300">
    <property type="entry name" value="vWA-like"/>
    <property type="match status" value="1"/>
</dbReference>
<organism evidence="5 6">
    <name type="scientific">Hydra vulgaris</name>
    <name type="common">Hydra</name>
    <name type="synonym">Hydra attenuata</name>
    <dbReference type="NCBI Taxonomy" id="6087"/>
    <lineage>
        <taxon>Eukaryota</taxon>
        <taxon>Metazoa</taxon>
        <taxon>Cnidaria</taxon>
        <taxon>Hydrozoa</taxon>
        <taxon>Hydroidolina</taxon>
        <taxon>Anthoathecata</taxon>
        <taxon>Aplanulata</taxon>
        <taxon>Hydridae</taxon>
        <taxon>Hydra</taxon>
    </lineage>
</organism>
<dbReference type="GeneID" id="136086467"/>
<keyword evidence="1" id="KW-0677">Repeat</keyword>
<evidence type="ECO:0000313" key="5">
    <source>
        <dbReference type="Proteomes" id="UP001652625"/>
    </source>
</evidence>
<keyword evidence="3" id="KW-0732">Signal</keyword>
<evidence type="ECO:0000259" key="4">
    <source>
        <dbReference type="PROSITE" id="PS50234"/>
    </source>
</evidence>
<feature type="chain" id="PRO_5045193730" evidence="3">
    <location>
        <begin position="21"/>
        <end position="2151"/>
    </location>
</feature>
<dbReference type="SMART" id="SM00209">
    <property type="entry name" value="TSP1"/>
    <property type="match status" value="30"/>
</dbReference>
<feature type="signal peptide" evidence="3">
    <location>
        <begin position="1"/>
        <end position="20"/>
    </location>
</feature>
<feature type="domain" description="VWFA" evidence="4">
    <location>
        <begin position="144"/>
        <end position="327"/>
    </location>
</feature>
<name>A0ABM4CSG7_HYDVU</name>
<dbReference type="Gene3D" id="3.40.50.410">
    <property type="entry name" value="von Willebrand factor, type A domain"/>
    <property type="match status" value="1"/>
</dbReference>
<protein>
    <submittedName>
        <fullName evidence="6">SCO-spondin-like isoform X1</fullName>
    </submittedName>
</protein>
<dbReference type="PANTHER" id="PTHR22906">
    <property type="entry name" value="PROPERDIN"/>
    <property type="match status" value="1"/>
</dbReference>
<keyword evidence="5" id="KW-1185">Reference proteome</keyword>